<organism evidence="5 6">
    <name type="scientific">Falseniella ignava</name>
    <dbReference type="NCBI Taxonomy" id="137730"/>
    <lineage>
        <taxon>Bacteria</taxon>
        <taxon>Bacillati</taxon>
        <taxon>Bacillota</taxon>
        <taxon>Bacilli</taxon>
        <taxon>Lactobacillales</taxon>
        <taxon>Aerococcaceae</taxon>
        <taxon>Falseniella</taxon>
    </lineage>
</organism>
<protein>
    <recommendedName>
        <fullName evidence="4">D-aminoacyl-tRNA deacylase</fullName>
        <shortName evidence="4">DTD</shortName>
        <ecNumber evidence="4">3.1.1.96</ecNumber>
    </recommendedName>
    <alternativeName>
        <fullName evidence="4">Gly-tRNA(Ala) deacylase</fullName>
        <ecNumber evidence="4">3.1.1.-</ecNumber>
    </alternativeName>
</protein>
<dbReference type="RefSeq" id="WP_101953930.1">
    <property type="nucleotide sequence ID" value="NZ_PKHE01000004.1"/>
</dbReference>
<keyword evidence="3 4" id="KW-0694">RNA-binding</keyword>
<dbReference type="PANTHER" id="PTHR10472:SF5">
    <property type="entry name" value="D-AMINOACYL-TRNA DEACYLASE 1"/>
    <property type="match status" value="1"/>
</dbReference>
<dbReference type="GO" id="GO:0005737">
    <property type="term" value="C:cytoplasm"/>
    <property type="evidence" value="ECO:0007669"/>
    <property type="project" value="UniProtKB-SubCell"/>
</dbReference>
<dbReference type="SUPFAM" id="SSF69500">
    <property type="entry name" value="DTD-like"/>
    <property type="match status" value="1"/>
</dbReference>
<dbReference type="EMBL" id="PKHE01000004">
    <property type="protein sequence ID" value="PKY90303.1"/>
    <property type="molecule type" value="Genomic_DNA"/>
</dbReference>
<dbReference type="OrthoDB" id="9801395at2"/>
<dbReference type="EC" id="3.1.1.-" evidence="4"/>
<dbReference type="AlphaFoldDB" id="A0A2I1K3U4"/>
<accession>A0A2I1K3U4</accession>
<feature type="short sequence motif" description="Gly-cisPro motif, important for rejection of L-amino acids" evidence="4">
    <location>
        <begin position="137"/>
        <end position="138"/>
    </location>
</feature>
<comment type="similarity">
    <text evidence="1 4">Belongs to the DTD family.</text>
</comment>
<gene>
    <name evidence="4" type="primary">dtd</name>
    <name evidence="5" type="ORF">CYJ57_02395</name>
</gene>
<evidence type="ECO:0000256" key="4">
    <source>
        <dbReference type="HAMAP-Rule" id="MF_00518"/>
    </source>
</evidence>
<proteinExistence type="inferred from homology"/>
<comment type="catalytic activity">
    <reaction evidence="4">
        <text>glycyl-tRNA(Ala) + H2O = tRNA(Ala) + glycine + H(+)</text>
        <dbReference type="Rhea" id="RHEA:53744"/>
        <dbReference type="Rhea" id="RHEA-COMP:9657"/>
        <dbReference type="Rhea" id="RHEA-COMP:13640"/>
        <dbReference type="ChEBI" id="CHEBI:15377"/>
        <dbReference type="ChEBI" id="CHEBI:15378"/>
        <dbReference type="ChEBI" id="CHEBI:57305"/>
        <dbReference type="ChEBI" id="CHEBI:78442"/>
        <dbReference type="ChEBI" id="CHEBI:78522"/>
    </reaction>
</comment>
<dbReference type="EC" id="3.1.1.96" evidence="4"/>
<keyword evidence="2 4" id="KW-0820">tRNA-binding</keyword>
<dbReference type="GO" id="GO:0019478">
    <property type="term" value="P:D-amino acid catabolic process"/>
    <property type="evidence" value="ECO:0007669"/>
    <property type="project" value="UniProtKB-UniRule"/>
</dbReference>
<sequence length="150" mass="16909">MRILIQRSLQSSVEVNQQTIGSIDKGFVILVGVTHDDDASDVEYCVRKIANLRLFEDEDGKTNLSLKDVQGEILSISQFSLFANTKKGNRPSFIRAAQPDHANQLYEDFNEQLRALGFKVETGEFGTDMQVKIVNDGPMTLLIDSKDRDW</sequence>
<dbReference type="HAMAP" id="MF_00518">
    <property type="entry name" value="Deacylase_Dtd"/>
    <property type="match status" value="1"/>
</dbReference>
<dbReference type="Proteomes" id="UP000234384">
    <property type="component" value="Unassembled WGS sequence"/>
</dbReference>
<dbReference type="PANTHER" id="PTHR10472">
    <property type="entry name" value="D-TYROSYL-TRNA TYR DEACYLASE"/>
    <property type="match status" value="1"/>
</dbReference>
<comment type="subunit">
    <text evidence="4">Homodimer.</text>
</comment>
<comment type="catalytic activity">
    <reaction evidence="4">
        <text>a D-aminoacyl-tRNA + H2O = a tRNA + a D-alpha-amino acid + H(+)</text>
        <dbReference type="Rhea" id="RHEA:13953"/>
        <dbReference type="Rhea" id="RHEA-COMP:10123"/>
        <dbReference type="Rhea" id="RHEA-COMP:10124"/>
        <dbReference type="ChEBI" id="CHEBI:15377"/>
        <dbReference type="ChEBI" id="CHEBI:15378"/>
        <dbReference type="ChEBI" id="CHEBI:59871"/>
        <dbReference type="ChEBI" id="CHEBI:78442"/>
        <dbReference type="ChEBI" id="CHEBI:79333"/>
        <dbReference type="EC" id="3.1.1.96"/>
    </reaction>
</comment>
<keyword evidence="4" id="KW-0378">Hydrolase</keyword>
<dbReference type="NCBIfam" id="TIGR00256">
    <property type="entry name" value="D-aminoacyl-tRNA deacylase"/>
    <property type="match status" value="1"/>
</dbReference>
<dbReference type="CDD" id="cd00563">
    <property type="entry name" value="Dtyr_deacylase"/>
    <property type="match status" value="1"/>
</dbReference>
<dbReference type="FunFam" id="3.50.80.10:FF:000001">
    <property type="entry name" value="D-aminoacyl-tRNA deacylase"/>
    <property type="match status" value="1"/>
</dbReference>
<reference evidence="5 6" key="1">
    <citation type="submission" date="2017-12" db="EMBL/GenBank/DDBJ databases">
        <title>Phylogenetic diversity of female urinary microbiome.</title>
        <authorList>
            <person name="Thomas-White K."/>
            <person name="Wolfe A.J."/>
        </authorList>
    </citation>
    <scope>NUCLEOTIDE SEQUENCE [LARGE SCALE GENOMIC DNA]</scope>
    <source>
        <strain evidence="5 6">UMB0898</strain>
    </source>
</reference>
<evidence type="ECO:0000256" key="3">
    <source>
        <dbReference type="ARBA" id="ARBA00022884"/>
    </source>
</evidence>
<comment type="subcellular location">
    <subcellularLocation>
        <location evidence="4">Cytoplasm</location>
    </subcellularLocation>
</comment>
<dbReference type="InterPro" id="IPR023509">
    <property type="entry name" value="DTD-like_sf"/>
</dbReference>
<keyword evidence="4" id="KW-0963">Cytoplasm</keyword>
<evidence type="ECO:0000256" key="2">
    <source>
        <dbReference type="ARBA" id="ARBA00022555"/>
    </source>
</evidence>
<comment type="domain">
    <text evidence="4">A Gly-cisPro motif from one monomer fits into the active site of the other monomer to allow specific chiral rejection of L-amino acids.</text>
</comment>
<dbReference type="GO" id="GO:0043908">
    <property type="term" value="F:Ser(Gly)-tRNA(Ala) hydrolase activity"/>
    <property type="evidence" value="ECO:0007669"/>
    <property type="project" value="UniProtKB-UniRule"/>
</dbReference>
<dbReference type="InterPro" id="IPR003732">
    <property type="entry name" value="Daa-tRNA_deacyls_DTD"/>
</dbReference>
<dbReference type="GO" id="GO:0106026">
    <property type="term" value="F:Gly-tRNA(Ala) deacylase activity"/>
    <property type="evidence" value="ECO:0007669"/>
    <property type="project" value="UniProtKB-UniRule"/>
</dbReference>
<evidence type="ECO:0000256" key="1">
    <source>
        <dbReference type="ARBA" id="ARBA00009673"/>
    </source>
</evidence>
<comment type="function">
    <text evidence="4">An aminoacyl-tRNA editing enzyme that deacylates mischarged D-aminoacyl-tRNAs. Also deacylates mischarged glycyl-tRNA(Ala), protecting cells against glycine mischarging by AlaRS. Acts via tRNA-based rather than protein-based catalysis; rejects L-amino acids rather than detecting D-amino acids in the active site. By recycling D-aminoacyl-tRNA to D-amino acids and free tRNA molecules, this enzyme counteracts the toxicity associated with the formation of D-aminoacyl-tRNA entities in vivo and helps enforce protein L-homochirality.</text>
</comment>
<dbReference type="GO" id="GO:0051500">
    <property type="term" value="F:D-tyrosyl-tRNA(Tyr) deacylase activity"/>
    <property type="evidence" value="ECO:0007669"/>
    <property type="project" value="TreeGrafter"/>
</dbReference>
<name>A0A2I1K3U4_9LACT</name>
<dbReference type="Pfam" id="PF02580">
    <property type="entry name" value="Tyr_Deacylase"/>
    <property type="match status" value="1"/>
</dbReference>
<dbReference type="GO" id="GO:0000049">
    <property type="term" value="F:tRNA binding"/>
    <property type="evidence" value="ECO:0007669"/>
    <property type="project" value="UniProtKB-UniRule"/>
</dbReference>
<evidence type="ECO:0000313" key="6">
    <source>
        <dbReference type="Proteomes" id="UP000234384"/>
    </source>
</evidence>
<comment type="caution">
    <text evidence="5">The sequence shown here is derived from an EMBL/GenBank/DDBJ whole genome shotgun (WGS) entry which is preliminary data.</text>
</comment>
<dbReference type="Gene3D" id="3.50.80.10">
    <property type="entry name" value="D-tyrosyl-tRNA(Tyr) deacylase"/>
    <property type="match status" value="1"/>
</dbReference>
<evidence type="ECO:0000313" key="5">
    <source>
        <dbReference type="EMBL" id="PKY90303.1"/>
    </source>
</evidence>